<proteinExistence type="predicted"/>
<organism evidence="1 2">
    <name type="scientific">Pseudomonas migulae</name>
    <dbReference type="NCBI Taxonomy" id="78543"/>
    <lineage>
        <taxon>Bacteria</taxon>
        <taxon>Pseudomonadati</taxon>
        <taxon>Pseudomonadota</taxon>
        <taxon>Gammaproteobacteria</taxon>
        <taxon>Pseudomonadales</taxon>
        <taxon>Pseudomonadaceae</taxon>
        <taxon>Pseudomonas</taxon>
    </lineage>
</organism>
<reference evidence="1 2" key="1">
    <citation type="submission" date="2022-03" db="EMBL/GenBank/DDBJ databases">
        <title>Plant growth promoting endophytes with ACC deaminase activity.</title>
        <authorList>
            <person name="Charles T."/>
            <person name="Van Dyk A."/>
            <person name="Cheng J."/>
            <person name="Heil J."/>
        </authorList>
    </citation>
    <scope>NUCLEOTIDE SEQUENCE [LARGE SCALE GENOMIC DNA]</scope>
    <source>
        <strain evidence="1 2">8R6</strain>
    </source>
</reference>
<gene>
    <name evidence="1" type="ORF">MOQ58_15690</name>
</gene>
<evidence type="ECO:0000313" key="2">
    <source>
        <dbReference type="Proteomes" id="UP001243713"/>
    </source>
</evidence>
<protein>
    <submittedName>
        <fullName evidence="1">Uncharacterized protein</fullName>
    </submittedName>
</protein>
<dbReference type="EMBL" id="CP093428">
    <property type="protein sequence ID" value="WGK87990.1"/>
    <property type="molecule type" value="Genomic_DNA"/>
</dbReference>
<dbReference type="Proteomes" id="UP001243713">
    <property type="component" value="Chromosome"/>
</dbReference>
<keyword evidence="2" id="KW-1185">Reference proteome</keyword>
<name>A0ABY8MKW5_9PSED</name>
<sequence>MDDLHWFIRFSSTTPRQHATQGVIPQAEMMSLRCHEHRRVNNYSFLSGGLFEARAHRFVVDLGVHPFCRGFISAGRAKVDGQIRGLIAAEPELRGKDVVTVLYVTAALVAMKAS</sequence>
<evidence type="ECO:0000313" key="1">
    <source>
        <dbReference type="EMBL" id="WGK87990.1"/>
    </source>
</evidence>
<dbReference type="RefSeq" id="WP_280161278.1">
    <property type="nucleotide sequence ID" value="NZ_CP093428.1"/>
</dbReference>
<accession>A0ABY8MKW5</accession>